<dbReference type="GO" id="GO:0031146">
    <property type="term" value="P:SCF-dependent proteasomal ubiquitin-dependent protein catabolic process"/>
    <property type="evidence" value="ECO:0007669"/>
    <property type="project" value="TreeGrafter"/>
</dbReference>
<protein>
    <recommendedName>
        <fullName evidence="3">RNI-like protein</fullName>
    </recommendedName>
</protein>
<name>A0A6G1GNA2_9PEZI</name>
<organism evidence="1 2">
    <name type="scientific">Aulographum hederae CBS 113979</name>
    <dbReference type="NCBI Taxonomy" id="1176131"/>
    <lineage>
        <taxon>Eukaryota</taxon>
        <taxon>Fungi</taxon>
        <taxon>Dikarya</taxon>
        <taxon>Ascomycota</taxon>
        <taxon>Pezizomycotina</taxon>
        <taxon>Dothideomycetes</taxon>
        <taxon>Pleosporomycetidae</taxon>
        <taxon>Aulographales</taxon>
        <taxon>Aulographaceae</taxon>
    </lineage>
</organism>
<accession>A0A6G1GNA2</accession>
<keyword evidence="2" id="KW-1185">Reference proteome</keyword>
<sequence length="549" mass="60554">MIPLLPDDILHVLCDELAARRDYDTLFNCCSASKGLASPALTALYRTQHLSPIKSAGSEAVSLADQELITQKWSILWRSMIASGLGKTLFPYCRYIAVLDLRDFTNLLEDDRFRGALAKHFFSGELGKFNIPADTPSKTPSGRARMRRLNVVSIIDAVGELITKHSPLLEEITGEVLSSGLLRWIPRLPRLRSLTLRNGAALEDANVASLIKKHCPFFNQIGIYNWTGTDTDAKLATFLNSLRPNSLRVFETFSDAGVGPETFLALSGHGESLNELNLELRSDILPSLAFLKGCTSLEVLTLVDLHGITDLESTQNDVFLETVDWLRQCKNLKRLSFTKFPSAVAITTPILLQDSIKLERLELDMYTLKDHVDFSMALANQKSLRSLLLRGDGDDAGGDALTALVNSLVELKELRELKLVFMMDPISDAEVIKMAESLPNLEDFYFGGYAISDAVLPSIAKLLNLRTVTLNAVTRLSLNGLLDFVASLDATAHQGISVVVDNADPDFALSDEEQNLVRESLVAKVGGRFEYTLFRDPDAGWGDSEDDSD</sequence>
<dbReference type="GO" id="GO:0019005">
    <property type="term" value="C:SCF ubiquitin ligase complex"/>
    <property type="evidence" value="ECO:0007669"/>
    <property type="project" value="TreeGrafter"/>
</dbReference>
<dbReference type="InterPro" id="IPR032675">
    <property type="entry name" value="LRR_dom_sf"/>
</dbReference>
<proteinExistence type="predicted"/>
<evidence type="ECO:0000313" key="2">
    <source>
        <dbReference type="Proteomes" id="UP000800041"/>
    </source>
</evidence>
<dbReference type="PANTHER" id="PTHR16134:SF148">
    <property type="entry name" value="S-PHASE KINASE-ASSOCIATED PROTEIN 2, ISOFORM A"/>
    <property type="match status" value="1"/>
</dbReference>
<dbReference type="SUPFAM" id="SSF52047">
    <property type="entry name" value="RNI-like"/>
    <property type="match status" value="1"/>
</dbReference>
<dbReference type="Proteomes" id="UP000800041">
    <property type="component" value="Unassembled WGS sequence"/>
</dbReference>
<evidence type="ECO:0008006" key="3">
    <source>
        <dbReference type="Google" id="ProtNLM"/>
    </source>
</evidence>
<dbReference type="AlphaFoldDB" id="A0A6G1GNA2"/>
<dbReference type="EMBL" id="ML977186">
    <property type="protein sequence ID" value="KAF1982237.1"/>
    <property type="molecule type" value="Genomic_DNA"/>
</dbReference>
<reference evidence="1" key="1">
    <citation type="journal article" date="2020" name="Stud. Mycol.">
        <title>101 Dothideomycetes genomes: a test case for predicting lifestyles and emergence of pathogens.</title>
        <authorList>
            <person name="Haridas S."/>
            <person name="Albert R."/>
            <person name="Binder M."/>
            <person name="Bloem J."/>
            <person name="Labutti K."/>
            <person name="Salamov A."/>
            <person name="Andreopoulos B."/>
            <person name="Baker S."/>
            <person name="Barry K."/>
            <person name="Bills G."/>
            <person name="Bluhm B."/>
            <person name="Cannon C."/>
            <person name="Castanera R."/>
            <person name="Culley D."/>
            <person name="Daum C."/>
            <person name="Ezra D."/>
            <person name="Gonzalez J."/>
            <person name="Henrissat B."/>
            <person name="Kuo A."/>
            <person name="Liang C."/>
            <person name="Lipzen A."/>
            <person name="Lutzoni F."/>
            <person name="Magnuson J."/>
            <person name="Mondo S."/>
            <person name="Nolan M."/>
            <person name="Ohm R."/>
            <person name="Pangilinan J."/>
            <person name="Park H.-J."/>
            <person name="Ramirez L."/>
            <person name="Alfaro M."/>
            <person name="Sun H."/>
            <person name="Tritt A."/>
            <person name="Yoshinaga Y."/>
            <person name="Zwiers L.-H."/>
            <person name="Turgeon B."/>
            <person name="Goodwin S."/>
            <person name="Spatafora J."/>
            <person name="Crous P."/>
            <person name="Grigoriev I."/>
        </authorList>
    </citation>
    <scope>NUCLEOTIDE SEQUENCE</scope>
    <source>
        <strain evidence="1">CBS 113979</strain>
    </source>
</reference>
<gene>
    <name evidence="1" type="ORF">K402DRAFT_397678</name>
</gene>
<evidence type="ECO:0000313" key="1">
    <source>
        <dbReference type="EMBL" id="KAF1982237.1"/>
    </source>
</evidence>
<dbReference type="OrthoDB" id="10028886at2759"/>
<dbReference type="PANTHER" id="PTHR16134">
    <property type="entry name" value="F-BOX/TPR REPEAT PROTEIN POF3"/>
    <property type="match status" value="1"/>
</dbReference>
<dbReference type="Gene3D" id="3.80.10.10">
    <property type="entry name" value="Ribonuclease Inhibitor"/>
    <property type="match status" value="1"/>
</dbReference>